<dbReference type="AlphaFoldDB" id="A0A1H8A3F3"/>
<feature type="transmembrane region" description="Helical" evidence="1">
    <location>
        <begin position="66"/>
        <end position="87"/>
    </location>
</feature>
<reference evidence="2 3" key="1">
    <citation type="submission" date="2016-10" db="EMBL/GenBank/DDBJ databases">
        <authorList>
            <person name="de Groot N.N."/>
        </authorList>
    </citation>
    <scope>NUCLEOTIDE SEQUENCE [LARGE SCALE GENOMIC DNA]</scope>
    <source>
        <strain evidence="2 3">DSM 8423</strain>
    </source>
</reference>
<protein>
    <submittedName>
        <fullName evidence="2">Uncharacterized protein</fullName>
    </submittedName>
</protein>
<dbReference type="EMBL" id="FOBS01000029">
    <property type="protein sequence ID" value="SEM64077.1"/>
    <property type="molecule type" value="Genomic_DNA"/>
</dbReference>
<keyword evidence="1" id="KW-0812">Transmembrane</keyword>
<sequence length="121" mass="13397">MAASSLSSIAISTARFAVSRSSFACLFVVKASSMFIMLLCVPMIHCQLLGGGAYRQDSFYSTLDRLTYHLFFKVNDVFSFLLLILFSCSVLRQETGEEFILSTLTLSPVSFNLIPLSLPSF</sequence>
<evidence type="ECO:0000313" key="2">
    <source>
        <dbReference type="EMBL" id="SEM64077.1"/>
    </source>
</evidence>
<dbReference type="STRING" id="43775.SAMN04489760_12913"/>
<name>A0A1H8A3F3_9BACT</name>
<feature type="transmembrane region" description="Helical" evidence="1">
    <location>
        <begin position="34"/>
        <end position="54"/>
    </location>
</feature>
<evidence type="ECO:0000313" key="3">
    <source>
        <dbReference type="Proteomes" id="UP000198744"/>
    </source>
</evidence>
<accession>A0A1H8A3F3</accession>
<evidence type="ECO:0000256" key="1">
    <source>
        <dbReference type="SAM" id="Phobius"/>
    </source>
</evidence>
<dbReference type="Proteomes" id="UP000198744">
    <property type="component" value="Unassembled WGS sequence"/>
</dbReference>
<proteinExistence type="predicted"/>
<keyword evidence="1" id="KW-0472">Membrane</keyword>
<keyword evidence="3" id="KW-1185">Reference proteome</keyword>
<organism evidence="2 3">
    <name type="scientific">Syntrophus gentianae</name>
    <dbReference type="NCBI Taxonomy" id="43775"/>
    <lineage>
        <taxon>Bacteria</taxon>
        <taxon>Pseudomonadati</taxon>
        <taxon>Thermodesulfobacteriota</taxon>
        <taxon>Syntrophia</taxon>
        <taxon>Syntrophales</taxon>
        <taxon>Syntrophaceae</taxon>
        <taxon>Syntrophus</taxon>
    </lineage>
</organism>
<gene>
    <name evidence="2" type="ORF">SAMN04489760_12913</name>
</gene>
<keyword evidence="1" id="KW-1133">Transmembrane helix</keyword>